<dbReference type="EMBL" id="CP157483">
    <property type="protein sequence ID" value="XBO44030.1"/>
    <property type="molecule type" value="Genomic_DNA"/>
</dbReference>
<gene>
    <name evidence="2" type="ORF">ABEG17_01500</name>
</gene>
<keyword evidence="1" id="KW-0472">Membrane</keyword>
<proteinExistence type="predicted"/>
<dbReference type="AlphaFoldDB" id="A0AAU7JV27"/>
<name>A0AAU7JV27_9MICO</name>
<organism evidence="2">
    <name type="scientific">Pedococcus sp. KACC 23699</name>
    <dbReference type="NCBI Taxonomy" id="3149228"/>
    <lineage>
        <taxon>Bacteria</taxon>
        <taxon>Bacillati</taxon>
        <taxon>Actinomycetota</taxon>
        <taxon>Actinomycetes</taxon>
        <taxon>Micrococcales</taxon>
        <taxon>Intrasporangiaceae</taxon>
        <taxon>Pedococcus</taxon>
    </lineage>
</organism>
<keyword evidence="1" id="KW-1133">Transmembrane helix</keyword>
<dbReference type="RefSeq" id="WP_406831488.1">
    <property type="nucleotide sequence ID" value="NZ_CP157483.1"/>
</dbReference>
<sequence length="328" mass="34545">MPATEFAATPRPPLTVTCDGTLVRPLTAQAWRATFPTVNLVARYAVTTALGVLVWVSTHSVTLALVVAVLVPTAALVLTRARIERNIREVAGRGATIRSGYDGIGRFVVERSGGAVEFARGDASGVEVLGAVAVIRSRSRQPAFVTPAELVTAADTDFLTTFHDGLGPVGAFRLDHPEVRHPVLVTAAVQRAAYRMSVRALVRHPSSVVIAFAAVLAVAVVAIAPSAPAAIAIALTLVLVAAVYVAGPRAGVLKLFPEGSVVGAAVDDDGLLLHVPGYPTRVEASELRTVLVAEDGIAVRRRNLRTHVLPRQALGDEELERLRTLVGR</sequence>
<accession>A0AAU7JV27</accession>
<feature type="transmembrane region" description="Helical" evidence="1">
    <location>
        <begin position="52"/>
        <end position="78"/>
    </location>
</feature>
<reference evidence="2" key="1">
    <citation type="submission" date="2024-05" db="EMBL/GenBank/DDBJ databases">
        <authorList>
            <person name="Kim S."/>
            <person name="Heo J."/>
            <person name="Choi H."/>
            <person name="Choi Y."/>
            <person name="Kwon S.-W."/>
            <person name="Kim Y."/>
        </authorList>
    </citation>
    <scope>NUCLEOTIDE SEQUENCE</scope>
    <source>
        <strain evidence="2">KACC 23699</strain>
    </source>
</reference>
<evidence type="ECO:0000256" key="1">
    <source>
        <dbReference type="SAM" id="Phobius"/>
    </source>
</evidence>
<protein>
    <recommendedName>
        <fullName evidence="3">DUF304 domain-containing protein</fullName>
    </recommendedName>
</protein>
<feature type="transmembrane region" description="Helical" evidence="1">
    <location>
        <begin position="229"/>
        <end position="247"/>
    </location>
</feature>
<keyword evidence="1" id="KW-0812">Transmembrane</keyword>
<feature type="transmembrane region" description="Helical" evidence="1">
    <location>
        <begin position="201"/>
        <end position="223"/>
    </location>
</feature>
<evidence type="ECO:0000313" key="2">
    <source>
        <dbReference type="EMBL" id="XBO44030.1"/>
    </source>
</evidence>
<evidence type="ECO:0008006" key="3">
    <source>
        <dbReference type="Google" id="ProtNLM"/>
    </source>
</evidence>